<organism evidence="1 2">
    <name type="scientific">Araneus ventricosus</name>
    <name type="common">Orbweaver spider</name>
    <name type="synonym">Epeira ventricosa</name>
    <dbReference type="NCBI Taxonomy" id="182803"/>
    <lineage>
        <taxon>Eukaryota</taxon>
        <taxon>Metazoa</taxon>
        <taxon>Ecdysozoa</taxon>
        <taxon>Arthropoda</taxon>
        <taxon>Chelicerata</taxon>
        <taxon>Arachnida</taxon>
        <taxon>Araneae</taxon>
        <taxon>Araneomorphae</taxon>
        <taxon>Entelegynae</taxon>
        <taxon>Araneoidea</taxon>
        <taxon>Araneidae</taxon>
        <taxon>Araneus</taxon>
    </lineage>
</organism>
<protein>
    <submittedName>
        <fullName evidence="1">Uncharacterized protein</fullName>
    </submittedName>
</protein>
<feature type="non-terminal residue" evidence="1">
    <location>
        <position position="1"/>
    </location>
</feature>
<proteinExistence type="predicted"/>
<reference evidence="1 2" key="1">
    <citation type="journal article" date="2019" name="Sci. Rep.">
        <title>Orb-weaving spider Araneus ventricosus genome elucidates the spidroin gene catalogue.</title>
        <authorList>
            <person name="Kono N."/>
            <person name="Nakamura H."/>
            <person name="Ohtoshi R."/>
            <person name="Moran D.A.P."/>
            <person name="Shinohara A."/>
            <person name="Yoshida Y."/>
            <person name="Fujiwara M."/>
            <person name="Mori M."/>
            <person name="Tomita M."/>
            <person name="Arakawa K."/>
        </authorList>
    </citation>
    <scope>NUCLEOTIDE SEQUENCE [LARGE SCALE GENOMIC DNA]</scope>
</reference>
<name>A0A4Y2JQ08_ARAVE</name>
<sequence length="65" mass="7787">FNGTMYRIFLEEVFPELLDNVPVAVRDVTWFQHDWIPDPFCSIMLNYFNATFGPRWIERGGPFSW</sequence>
<dbReference type="OrthoDB" id="6930896at2759"/>
<dbReference type="EMBL" id="BGPR01003715">
    <property type="protein sequence ID" value="GBM91558.1"/>
    <property type="molecule type" value="Genomic_DNA"/>
</dbReference>
<dbReference type="Proteomes" id="UP000499080">
    <property type="component" value="Unassembled WGS sequence"/>
</dbReference>
<gene>
    <name evidence="1" type="ORF">AVEN_205544-2_1</name>
</gene>
<comment type="caution">
    <text evidence="1">The sequence shown here is derived from an EMBL/GenBank/DDBJ whole genome shotgun (WGS) entry which is preliminary data.</text>
</comment>
<accession>A0A4Y2JQ08</accession>
<dbReference type="AlphaFoldDB" id="A0A4Y2JQ08"/>
<evidence type="ECO:0000313" key="2">
    <source>
        <dbReference type="Proteomes" id="UP000499080"/>
    </source>
</evidence>
<evidence type="ECO:0000313" key="1">
    <source>
        <dbReference type="EMBL" id="GBM91558.1"/>
    </source>
</evidence>
<keyword evidence="2" id="KW-1185">Reference proteome</keyword>